<dbReference type="InterPro" id="IPR020846">
    <property type="entry name" value="MFS_dom"/>
</dbReference>
<sequence>MSSTASPAAAEAAFARADTAPSVTADRLDDGPIRRGTRRFRDTNLAMFAAGYATFSVIYCVQPLMPSFSAHFGVTPATSSLVLSATTGVLAFAMLIASAVSEIAGRKPMMVGSIVLSSLLAIATMFARDWHDLVLLRALIGLAISGLPAVAMAYLSEEMDRGAVGLAMGLYIGGSAVGGLGGRAVAGLVTELVSWQAGLFAVGAIGLACGLLLAKILPASRHFRRSQPSLAALAGSFRLHLADARQRGLFLIGFLLLGSFVCVYNYAGYRLIEPPYSLGQGSVSLIYAVYLIGIFSSAWMGSLTSRYGRGPLLSVGLLLMLGGLLLTLVPSLLAIIAGMAVLTFGFFGAHSIASSWVGANATTAKAQASSLYLFSYYLGSGALGTLGGVFWSLDGWAGVATLIGVLLFAGLIVAMRLARGDRARVVAG</sequence>
<feature type="transmembrane region" description="Helical" evidence="8">
    <location>
        <begin position="77"/>
        <end position="97"/>
    </location>
</feature>
<evidence type="ECO:0000256" key="7">
    <source>
        <dbReference type="ARBA" id="ARBA00023136"/>
    </source>
</evidence>
<accession>A0AAU7X9K1</accession>
<dbReference type="EMBL" id="CP158568">
    <property type="protein sequence ID" value="XBY43587.1"/>
    <property type="molecule type" value="Genomic_DNA"/>
</dbReference>
<dbReference type="InterPro" id="IPR005829">
    <property type="entry name" value="Sugar_transporter_CS"/>
</dbReference>
<name>A0AAU7X9K1_9HYPH</name>
<dbReference type="PANTHER" id="PTHR43271">
    <property type="entry name" value="BLL2771 PROTEIN"/>
    <property type="match status" value="1"/>
</dbReference>
<evidence type="ECO:0000256" key="2">
    <source>
        <dbReference type="ARBA" id="ARBA00008335"/>
    </source>
</evidence>
<dbReference type="Pfam" id="PF07690">
    <property type="entry name" value="MFS_1"/>
    <property type="match status" value="1"/>
</dbReference>
<protein>
    <submittedName>
        <fullName evidence="10">MFS transporter</fullName>
    </submittedName>
</protein>
<keyword evidence="7 8" id="KW-0472">Membrane</keyword>
<dbReference type="PROSITE" id="PS00216">
    <property type="entry name" value="SUGAR_TRANSPORT_1"/>
    <property type="match status" value="1"/>
</dbReference>
<feature type="domain" description="Major facilitator superfamily (MFS) profile" evidence="9">
    <location>
        <begin position="39"/>
        <end position="422"/>
    </location>
</feature>
<comment type="subcellular location">
    <subcellularLocation>
        <location evidence="1">Cell membrane</location>
        <topology evidence="1">Multi-pass membrane protein</topology>
    </subcellularLocation>
</comment>
<dbReference type="GO" id="GO:0005886">
    <property type="term" value="C:plasma membrane"/>
    <property type="evidence" value="ECO:0007669"/>
    <property type="project" value="UniProtKB-SubCell"/>
</dbReference>
<feature type="transmembrane region" description="Helical" evidence="8">
    <location>
        <begin position="248"/>
        <end position="267"/>
    </location>
</feature>
<evidence type="ECO:0000256" key="8">
    <source>
        <dbReference type="SAM" id="Phobius"/>
    </source>
</evidence>
<evidence type="ECO:0000256" key="5">
    <source>
        <dbReference type="ARBA" id="ARBA00022692"/>
    </source>
</evidence>
<dbReference type="InterPro" id="IPR011701">
    <property type="entry name" value="MFS"/>
</dbReference>
<evidence type="ECO:0000256" key="1">
    <source>
        <dbReference type="ARBA" id="ARBA00004651"/>
    </source>
</evidence>
<dbReference type="PANTHER" id="PTHR43271:SF1">
    <property type="entry name" value="INNER MEMBRANE TRANSPORT PROTEIN YNFM"/>
    <property type="match status" value="1"/>
</dbReference>
<evidence type="ECO:0000259" key="9">
    <source>
        <dbReference type="PROSITE" id="PS50850"/>
    </source>
</evidence>
<dbReference type="CDD" id="cd17324">
    <property type="entry name" value="MFS_NepI_like"/>
    <property type="match status" value="1"/>
</dbReference>
<evidence type="ECO:0000256" key="3">
    <source>
        <dbReference type="ARBA" id="ARBA00022448"/>
    </source>
</evidence>
<evidence type="ECO:0000256" key="4">
    <source>
        <dbReference type="ARBA" id="ARBA00022475"/>
    </source>
</evidence>
<gene>
    <name evidence="10" type="ORF">ABS361_16070</name>
</gene>
<dbReference type="RefSeq" id="WP_407048688.1">
    <property type="nucleotide sequence ID" value="NZ_CP158568.1"/>
</dbReference>
<feature type="transmembrane region" description="Helical" evidence="8">
    <location>
        <begin position="371"/>
        <end position="390"/>
    </location>
</feature>
<proteinExistence type="inferred from homology"/>
<keyword evidence="6 8" id="KW-1133">Transmembrane helix</keyword>
<dbReference type="PROSITE" id="PS50850">
    <property type="entry name" value="MFS"/>
    <property type="match status" value="1"/>
</dbReference>
<dbReference type="InterPro" id="IPR036259">
    <property type="entry name" value="MFS_trans_sf"/>
</dbReference>
<feature type="transmembrane region" description="Helical" evidence="8">
    <location>
        <begin position="45"/>
        <end position="65"/>
    </location>
</feature>
<feature type="transmembrane region" description="Helical" evidence="8">
    <location>
        <begin position="335"/>
        <end position="359"/>
    </location>
</feature>
<evidence type="ECO:0000313" key="10">
    <source>
        <dbReference type="EMBL" id="XBY43587.1"/>
    </source>
</evidence>
<dbReference type="GO" id="GO:0022857">
    <property type="term" value="F:transmembrane transporter activity"/>
    <property type="evidence" value="ECO:0007669"/>
    <property type="project" value="InterPro"/>
</dbReference>
<feature type="transmembrane region" description="Helical" evidence="8">
    <location>
        <begin position="396"/>
        <end position="414"/>
    </location>
</feature>
<feature type="transmembrane region" description="Helical" evidence="8">
    <location>
        <begin position="109"/>
        <end position="127"/>
    </location>
</feature>
<feature type="transmembrane region" description="Helical" evidence="8">
    <location>
        <begin position="162"/>
        <end position="181"/>
    </location>
</feature>
<reference evidence="10" key="1">
    <citation type="submission" date="2024-06" db="EMBL/GenBank/DDBJ databases">
        <title>Methylostella associata gen. nov., sp. nov., a novel Ancalomicrobiaceae-affiliated facultatively methylotrophic bacteria that feed on methanotrophs of the genus Methylococcus.</title>
        <authorList>
            <person name="Saltykova V."/>
            <person name="Danilova O.V."/>
            <person name="Oshkin I.Y."/>
            <person name="Belova S.E."/>
            <person name="Pimenov N.V."/>
            <person name="Dedysh S.N."/>
        </authorList>
    </citation>
    <scope>NUCLEOTIDE SEQUENCE</scope>
    <source>
        <strain evidence="10">S20</strain>
    </source>
</reference>
<feature type="transmembrane region" description="Helical" evidence="8">
    <location>
        <begin position="133"/>
        <end position="155"/>
    </location>
</feature>
<feature type="transmembrane region" description="Helical" evidence="8">
    <location>
        <begin position="279"/>
        <end position="300"/>
    </location>
</feature>
<comment type="similarity">
    <text evidence="2">Belongs to the major facilitator superfamily.</text>
</comment>
<dbReference type="SUPFAM" id="SSF103473">
    <property type="entry name" value="MFS general substrate transporter"/>
    <property type="match status" value="1"/>
</dbReference>
<keyword evidence="5 8" id="KW-0812">Transmembrane</keyword>
<dbReference type="Gene3D" id="1.20.1250.20">
    <property type="entry name" value="MFS general substrate transporter like domains"/>
    <property type="match status" value="1"/>
</dbReference>
<dbReference type="KEGG" id="mflg:ABS361_16070"/>
<feature type="transmembrane region" description="Helical" evidence="8">
    <location>
        <begin position="193"/>
        <end position="217"/>
    </location>
</feature>
<keyword evidence="4" id="KW-1003">Cell membrane</keyword>
<organism evidence="10">
    <name type="scientific">Methyloraptor flagellatus</name>
    <dbReference type="NCBI Taxonomy" id="3162530"/>
    <lineage>
        <taxon>Bacteria</taxon>
        <taxon>Pseudomonadati</taxon>
        <taxon>Pseudomonadota</taxon>
        <taxon>Alphaproteobacteria</taxon>
        <taxon>Hyphomicrobiales</taxon>
        <taxon>Ancalomicrobiaceae</taxon>
        <taxon>Methyloraptor</taxon>
    </lineage>
</organism>
<feature type="transmembrane region" description="Helical" evidence="8">
    <location>
        <begin position="312"/>
        <end position="329"/>
    </location>
</feature>
<dbReference type="AlphaFoldDB" id="A0AAU7X9K1"/>
<keyword evidence="3" id="KW-0813">Transport</keyword>
<evidence type="ECO:0000256" key="6">
    <source>
        <dbReference type="ARBA" id="ARBA00022989"/>
    </source>
</evidence>